<dbReference type="RefSeq" id="WP_200342745.1">
    <property type="nucleotide sequence ID" value="NZ_NRRL01000091.1"/>
</dbReference>
<comment type="caution">
    <text evidence="2">The sequence shown here is derived from an EMBL/GenBank/DDBJ whole genome shotgun (WGS) entry which is preliminary data.</text>
</comment>
<keyword evidence="3" id="KW-1185">Reference proteome</keyword>
<protein>
    <submittedName>
        <fullName evidence="2">Uncharacterized protein</fullName>
    </submittedName>
</protein>
<reference evidence="2 3" key="1">
    <citation type="journal article" date="2020" name="Microorganisms">
        <title>Osmotic Adaptation and Compatible Solute Biosynthesis of Phototrophic Bacteria as Revealed from Genome Analyses.</title>
        <authorList>
            <person name="Imhoff J.F."/>
            <person name="Rahn T."/>
            <person name="Kunzel S."/>
            <person name="Keller A."/>
            <person name="Neulinger S.C."/>
        </authorList>
    </citation>
    <scope>NUCLEOTIDE SEQUENCE [LARGE SCALE GENOMIC DNA]</scope>
    <source>
        <strain evidence="2 3">DSM 9895</strain>
    </source>
</reference>
<dbReference type="EMBL" id="NRRL01000091">
    <property type="protein sequence ID" value="MBK1670382.1"/>
    <property type="molecule type" value="Genomic_DNA"/>
</dbReference>
<gene>
    <name evidence="2" type="ORF">CKO28_20365</name>
</gene>
<evidence type="ECO:0000313" key="2">
    <source>
        <dbReference type="EMBL" id="MBK1670382.1"/>
    </source>
</evidence>
<feature type="signal peptide" evidence="1">
    <location>
        <begin position="1"/>
        <end position="25"/>
    </location>
</feature>
<evidence type="ECO:0000313" key="3">
    <source>
        <dbReference type="Proteomes" id="UP001296873"/>
    </source>
</evidence>
<name>A0ABS1DJV6_9PROT</name>
<feature type="chain" id="PRO_5047014415" evidence="1">
    <location>
        <begin position="26"/>
        <end position="144"/>
    </location>
</feature>
<dbReference type="Proteomes" id="UP001296873">
    <property type="component" value="Unassembled WGS sequence"/>
</dbReference>
<sequence length="144" mass="14293">MDRRSFVFAGAGSAAAITLSGPAIAGLGGTSGAEGPRTPGLLARRLAKKGGAGRTVTLTGWATPAAEGPGHYLVLGEDGPVADLACETPQAWPQRAVRVYPTNGAAAGLNGPVKVTGQLYTGGFHDRPTGRAASRVMVGAVTAG</sequence>
<keyword evidence="1" id="KW-0732">Signal</keyword>
<proteinExistence type="predicted"/>
<evidence type="ECO:0000256" key="1">
    <source>
        <dbReference type="SAM" id="SignalP"/>
    </source>
</evidence>
<organism evidence="2 3">
    <name type="scientific">Rhodovibrio sodomensis</name>
    <dbReference type="NCBI Taxonomy" id="1088"/>
    <lineage>
        <taxon>Bacteria</taxon>
        <taxon>Pseudomonadati</taxon>
        <taxon>Pseudomonadota</taxon>
        <taxon>Alphaproteobacteria</taxon>
        <taxon>Rhodospirillales</taxon>
        <taxon>Rhodovibrionaceae</taxon>
        <taxon>Rhodovibrio</taxon>
    </lineage>
</organism>
<accession>A0ABS1DJV6</accession>